<accession>A0A4Z2HSN6</accession>
<sequence>MATTAMPTTAIPATTPAQTTIVVAPPTVVVIATNLEETFVEEFNDRSSQQFMELESRVTTVYNEIFSAQYGDVFSHSYLIGLSRVPTTARADLTKATVGVVFATTNSTQEIPQAANVSQTLVTAVSNSTFNVTVVASSITVLETTTLNATTTSPVIATTTAAKVTTPAAKVTTTAASAVTTAAKVTTTVVKVTTPAPTTVAETVITRLLTFRSQDETFTSDLLDPSSAAFQSRATLIETRLRPSFSRAFSSFRSINVISFREGSIIQTSALTFSSSAPNSTQIQTALVEAAATITDFNVDTTSIFVDGTQVSSGVSHKISLFTASFLVLMSWILSSQQ</sequence>
<evidence type="ECO:0000313" key="2">
    <source>
        <dbReference type="EMBL" id="TNN67852.1"/>
    </source>
</evidence>
<keyword evidence="3" id="KW-1185">Reference proteome</keyword>
<protein>
    <recommendedName>
        <fullName evidence="1">SEA domain-containing protein</fullName>
    </recommendedName>
</protein>
<dbReference type="SUPFAM" id="SSF82671">
    <property type="entry name" value="SEA domain"/>
    <property type="match status" value="1"/>
</dbReference>
<dbReference type="Pfam" id="PF01390">
    <property type="entry name" value="SEA"/>
    <property type="match status" value="1"/>
</dbReference>
<reference evidence="2 3" key="1">
    <citation type="submission" date="2019-03" db="EMBL/GenBank/DDBJ databases">
        <title>First draft genome of Liparis tanakae, snailfish: a comprehensive survey of snailfish specific genes.</title>
        <authorList>
            <person name="Kim W."/>
            <person name="Song I."/>
            <person name="Jeong J.-H."/>
            <person name="Kim D."/>
            <person name="Kim S."/>
            <person name="Ryu S."/>
            <person name="Song J.Y."/>
            <person name="Lee S.K."/>
        </authorList>
    </citation>
    <scope>NUCLEOTIDE SEQUENCE [LARGE SCALE GENOMIC DNA]</scope>
    <source>
        <tissue evidence="2">Muscle</tissue>
    </source>
</reference>
<evidence type="ECO:0000259" key="1">
    <source>
        <dbReference type="PROSITE" id="PS50024"/>
    </source>
</evidence>
<dbReference type="EMBL" id="SRLO01000197">
    <property type="protein sequence ID" value="TNN67852.1"/>
    <property type="molecule type" value="Genomic_DNA"/>
</dbReference>
<evidence type="ECO:0000313" key="3">
    <source>
        <dbReference type="Proteomes" id="UP000314294"/>
    </source>
</evidence>
<dbReference type="Gene3D" id="3.30.70.960">
    <property type="entry name" value="SEA domain"/>
    <property type="match status" value="2"/>
</dbReference>
<dbReference type="InterPro" id="IPR036364">
    <property type="entry name" value="SEA_dom_sf"/>
</dbReference>
<dbReference type="PROSITE" id="PS50024">
    <property type="entry name" value="SEA"/>
    <property type="match status" value="1"/>
</dbReference>
<dbReference type="Proteomes" id="UP000314294">
    <property type="component" value="Unassembled WGS sequence"/>
</dbReference>
<organism evidence="2 3">
    <name type="scientific">Liparis tanakae</name>
    <name type="common">Tanaka's snailfish</name>
    <dbReference type="NCBI Taxonomy" id="230148"/>
    <lineage>
        <taxon>Eukaryota</taxon>
        <taxon>Metazoa</taxon>
        <taxon>Chordata</taxon>
        <taxon>Craniata</taxon>
        <taxon>Vertebrata</taxon>
        <taxon>Euteleostomi</taxon>
        <taxon>Actinopterygii</taxon>
        <taxon>Neopterygii</taxon>
        <taxon>Teleostei</taxon>
        <taxon>Neoteleostei</taxon>
        <taxon>Acanthomorphata</taxon>
        <taxon>Eupercaria</taxon>
        <taxon>Perciformes</taxon>
        <taxon>Cottioidei</taxon>
        <taxon>Cottales</taxon>
        <taxon>Liparidae</taxon>
        <taxon>Liparis</taxon>
    </lineage>
</organism>
<dbReference type="AlphaFoldDB" id="A0A4Z2HSN6"/>
<comment type="caution">
    <text evidence="2">The sequence shown here is derived from an EMBL/GenBank/DDBJ whole genome shotgun (WGS) entry which is preliminary data.</text>
</comment>
<dbReference type="OrthoDB" id="8965174at2759"/>
<name>A0A4Z2HSN6_9TELE</name>
<dbReference type="InterPro" id="IPR000082">
    <property type="entry name" value="SEA_dom"/>
</dbReference>
<proteinExistence type="predicted"/>
<gene>
    <name evidence="2" type="ORF">EYF80_021821</name>
</gene>
<feature type="domain" description="SEA" evidence="1">
    <location>
        <begin position="201"/>
        <end position="311"/>
    </location>
</feature>